<dbReference type="Gene3D" id="3.40.1050.10">
    <property type="entry name" value="Carbonic anhydrase"/>
    <property type="match status" value="1"/>
</dbReference>
<keyword evidence="3 4" id="KW-0862">Zinc</keyword>
<comment type="catalytic activity">
    <reaction evidence="5">
        <text>hydrogencarbonate + H(+) = CO2 + H2O</text>
        <dbReference type="Rhea" id="RHEA:10748"/>
        <dbReference type="ChEBI" id="CHEBI:15377"/>
        <dbReference type="ChEBI" id="CHEBI:15378"/>
        <dbReference type="ChEBI" id="CHEBI:16526"/>
        <dbReference type="ChEBI" id="CHEBI:17544"/>
        <dbReference type="EC" id="4.2.1.1"/>
    </reaction>
</comment>
<comment type="similarity">
    <text evidence="1 5">Belongs to the beta-class carbonic anhydrase family.</text>
</comment>
<evidence type="ECO:0000256" key="2">
    <source>
        <dbReference type="ARBA" id="ARBA00022723"/>
    </source>
</evidence>
<accession>A0A8H4R547</accession>
<evidence type="ECO:0000313" key="7">
    <source>
        <dbReference type="Proteomes" id="UP000521872"/>
    </source>
</evidence>
<dbReference type="SUPFAM" id="SSF53056">
    <property type="entry name" value="beta-carbonic anhydrase, cab"/>
    <property type="match status" value="1"/>
</dbReference>
<comment type="function">
    <text evidence="5">Reversible hydration of carbon dioxide.</text>
</comment>
<evidence type="ECO:0000313" key="6">
    <source>
        <dbReference type="EMBL" id="KAF4623063.1"/>
    </source>
</evidence>
<feature type="binding site" evidence="4">
    <location>
        <position position="88"/>
    </location>
    <ligand>
        <name>Zn(2+)</name>
        <dbReference type="ChEBI" id="CHEBI:29105"/>
    </ligand>
</feature>
<reference evidence="6 7" key="1">
    <citation type="submission" date="2019-12" db="EMBL/GenBank/DDBJ databases">
        <authorList>
            <person name="Floudas D."/>
            <person name="Bentzer J."/>
            <person name="Ahren D."/>
            <person name="Johansson T."/>
            <person name="Persson P."/>
            <person name="Tunlid A."/>
        </authorList>
    </citation>
    <scope>NUCLEOTIDE SEQUENCE [LARGE SCALE GENOMIC DNA]</scope>
    <source>
        <strain evidence="6 7">CBS 102.39</strain>
    </source>
</reference>
<dbReference type="EC" id="4.2.1.1" evidence="5"/>
<protein>
    <recommendedName>
        <fullName evidence="5">Carbonic anhydrase</fullName>
        <ecNumber evidence="5">4.2.1.1</ecNumber>
    </recommendedName>
    <alternativeName>
        <fullName evidence="5">Carbonate dehydratase</fullName>
    </alternativeName>
</protein>
<dbReference type="GO" id="GO:0004089">
    <property type="term" value="F:carbonate dehydratase activity"/>
    <property type="evidence" value="ECO:0007669"/>
    <property type="project" value="UniProtKB-UniRule"/>
</dbReference>
<evidence type="ECO:0000256" key="1">
    <source>
        <dbReference type="ARBA" id="ARBA00006217"/>
    </source>
</evidence>
<feature type="binding site" evidence="4">
    <location>
        <position position="36"/>
    </location>
    <ligand>
        <name>Zn(2+)</name>
        <dbReference type="ChEBI" id="CHEBI:29105"/>
    </ligand>
</feature>
<organism evidence="6 7">
    <name type="scientific">Agrocybe pediades</name>
    <dbReference type="NCBI Taxonomy" id="84607"/>
    <lineage>
        <taxon>Eukaryota</taxon>
        <taxon>Fungi</taxon>
        <taxon>Dikarya</taxon>
        <taxon>Basidiomycota</taxon>
        <taxon>Agaricomycotina</taxon>
        <taxon>Agaricomycetes</taxon>
        <taxon>Agaricomycetidae</taxon>
        <taxon>Agaricales</taxon>
        <taxon>Agaricineae</taxon>
        <taxon>Strophariaceae</taxon>
        <taxon>Agrocybe</taxon>
    </lineage>
</organism>
<sequence>MPAHEQFVASNEAYVSTFDKGALPMPPAKHYIVVTCMDARVEPASQLGIGLGDAHVIRNAGGSAKEALRSIVVSQRLLGTREVAVFHHTDCGMLTFTNEELREKVKAETPAASEIVGEIDFLPISDLEDSVKTDVAFLKESSLLLQDTVYTGWLYDVKTGKIKQVV</sequence>
<dbReference type="InterPro" id="IPR036874">
    <property type="entry name" value="Carbonic_anhydrase_sf"/>
</dbReference>
<dbReference type="AlphaFoldDB" id="A0A8H4R547"/>
<comment type="caution">
    <text evidence="6">The sequence shown here is derived from an EMBL/GenBank/DDBJ whole genome shotgun (WGS) entry which is preliminary data.</text>
</comment>
<keyword evidence="2 4" id="KW-0479">Metal-binding</keyword>
<gene>
    <name evidence="6" type="ORF">D9613_002079</name>
</gene>
<dbReference type="Pfam" id="PF00484">
    <property type="entry name" value="Pro_CA"/>
    <property type="match status" value="1"/>
</dbReference>
<dbReference type="PANTHER" id="PTHR43175">
    <property type="entry name" value="CARBONIC ANHYDRASE"/>
    <property type="match status" value="1"/>
</dbReference>
<dbReference type="GO" id="GO:0008270">
    <property type="term" value="F:zinc ion binding"/>
    <property type="evidence" value="ECO:0007669"/>
    <property type="project" value="UniProtKB-UniRule"/>
</dbReference>
<dbReference type="EMBL" id="JAACJL010000001">
    <property type="protein sequence ID" value="KAF4623063.1"/>
    <property type="molecule type" value="Genomic_DNA"/>
</dbReference>
<keyword evidence="7" id="KW-1185">Reference proteome</keyword>
<dbReference type="SMART" id="SM00947">
    <property type="entry name" value="Pro_CA"/>
    <property type="match status" value="1"/>
</dbReference>
<name>A0A8H4R547_9AGAR</name>
<dbReference type="Proteomes" id="UP000521872">
    <property type="component" value="Unassembled WGS sequence"/>
</dbReference>
<comment type="cofactor">
    <cofactor evidence="4">
        <name>Zn(2+)</name>
        <dbReference type="ChEBI" id="CHEBI:29105"/>
    </cofactor>
    <text evidence="4">Binds 1 zinc ion per subunit.</text>
</comment>
<evidence type="ECO:0000256" key="4">
    <source>
        <dbReference type="PIRSR" id="PIRSR601765-1"/>
    </source>
</evidence>
<proteinExistence type="inferred from homology"/>
<dbReference type="CDD" id="cd03379">
    <property type="entry name" value="beta_CA_cladeD"/>
    <property type="match status" value="1"/>
</dbReference>
<dbReference type="InterPro" id="IPR001765">
    <property type="entry name" value="Carbonic_anhydrase"/>
</dbReference>
<feature type="binding site" evidence="4">
    <location>
        <position position="91"/>
    </location>
    <ligand>
        <name>Zn(2+)</name>
        <dbReference type="ChEBI" id="CHEBI:29105"/>
    </ligand>
</feature>
<feature type="binding site" evidence="4">
    <location>
        <position position="38"/>
    </location>
    <ligand>
        <name>Zn(2+)</name>
        <dbReference type="ChEBI" id="CHEBI:29105"/>
    </ligand>
</feature>
<keyword evidence="5" id="KW-0456">Lyase</keyword>
<dbReference type="PANTHER" id="PTHR43175:SF3">
    <property type="entry name" value="CARBON DISULFIDE HYDROLASE"/>
    <property type="match status" value="1"/>
</dbReference>
<evidence type="ECO:0000256" key="5">
    <source>
        <dbReference type="RuleBase" id="RU003956"/>
    </source>
</evidence>
<evidence type="ECO:0000256" key="3">
    <source>
        <dbReference type="ARBA" id="ARBA00022833"/>
    </source>
</evidence>